<reference evidence="3" key="1">
    <citation type="journal article" date="2017" name="Nat. Ecol. Evol.">
        <title>Genome expansion and lineage-specific genetic innovations in the forest pathogenic fungi Armillaria.</title>
        <authorList>
            <person name="Sipos G."/>
            <person name="Prasanna A.N."/>
            <person name="Walter M.C."/>
            <person name="O'Connor E."/>
            <person name="Balint B."/>
            <person name="Krizsan K."/>
            <person name="Kiss B."/>
            <person name="Hess J."/>
            <person name="Varga T."/>
            <person name="Slot J."/>
            <person name="Riley R."/>
            <person name="Boka B."/>
            <person name="Rigling D."/>
            <person name="Barry K."/>
            <person name="Lee J."/>
            <person name="Mihaltcheva S."/>
            <person name="LaButti K."/>
            <person name="Lipzen A."/>
            <person name="Waldron R."/>
            <person name="Moloney N.M."/>
            <person name="Sperisen C."/>
            <person name="Kredics L."/>
            <person name="Vagvoelgyi C."/>
            <person name="Patrignani A."/>
            <person name="Fitzpatrick D."/>
            <person name="Nagy I."/>
            <person name="Doyle S."/>
            <person name="Anderson J.B."/>
            <person name="Grigoriev I.V."/>
            <person name="Gueldener U."/>
            <person name="Muensterkoetter M."/>
            <person name="Nagy L.G."/>
        </authorList>
    </citation>
    <scope>NUCLEOTIDE SEQUENCE [LARGE SCALE GENOMIC DNA]</scope>
    <source>
        <strain evidence="3">C18/9</strain>
    </source>
</reference>
<dbReference type="AlphaFoldDB" id="A0A284QWZ2"/>
<evidence type="ECO:0000256" key="1">
    <source>
        <dbReference type="SAM" id="MobiDB-lite"/>
    </source>
</evidence>
<proteinExistence type="predicted"/>
<feature type="compositionally biased region" description="Basic and acidic residues" evidence="1">
    <location>
        <begin position="57"/>
        <end position="66"/>
    </location>
</feature>
<feature type="region of interest" description="Disordered" evidence="1">
    <location>
        <begin position="46"/>
        <end position="66"/>
    </location>
</feature>
<protein>
    <submittedName>
        <fullName evidence="2">Uncharacterized protein</fullName>
    </submittedName>
</protein>
<dbReference type="Proteomes" id="UP000219338">
    <property type="component" value="Unassembled WGS sequence"/>
</dbReference>
<sequence>MRVRVSNHTLCPLSLSAFVRTIWYSTSPRYLNHALTESFAFTTPADGMQDCGSPTRRRTEQAGRTTMEKETLSLLITERQALRRGLFYFEAVPAGTIAPGGMCMRSFDRRAPTV</sequence>
<name>A0A284QWZ2_ARMOS</name>
<gene>
    <name evidence="2" type="ORF">ARMOST_04289</name>
</gene>
<keyword evidence="3" id="KW-1185">Reference proteome</keyword>
<evidence type="ECO:0000313" key="3">
    <source>
        <dbReference type="Proteomes" id="UP000219338"/>
    </source>
</evidence>
<evidence type="ECO:0000313" key="2">
    <source>
        <dbReference type="EMBL" id="SJL00975.1"/>
    </source>
</evidence>
<organism evidence="2 3">
    <name type="scientific">Armillaria ostoyae</name>
    <name type="common">Armillaria root rot fungus</name>
    <dbReference type="NCBI Taxonomy" id="47428"/>
    <lineage>
        <taxon>Eukaryota</taxon>
        <taxon>Fungi</taxon>
        <taxon>Dikarya</taxon>
        <taxon>Basidiomycota</taxon>
        <taxon>Agaricomycotina</taxon>
        <taxon>Agaricomycetes</taxon>
        <taxon>Agaricomycetidae</taxon>
        <taxon>Agaricales</taxon>
        <taxon>Marasmiineae</taxon>
        <taxon>Physalacriaceae</taxon>
        <taxon>Armillaria</taxon>
    </lineage>
</organism>
<accession>A0A284QWZ2</accession>
<dbReference type="EMBL" id="FUEG01000003">
    <property type="protein sequence ID" value="SJL00975.1"/>
    <property type="molecule type" value="Genomic_DNA"/>
</dbReference>